<comment type="caution">
    <text evidence="9">The sequence shown here is derived from an EMBL/GenBank/DDBJ whole genome shotgun (WGS) entry which is preliminary data.</text>
</comment>
<dbReference type="EMBL" id="JACRDE010000282">
    <property type="protein sequence ID" value="MBI5249909.1"/>
    <property type="molecule type" value="Genomic_DNA"/>
</dbReference>
<keyword evidence="2" id="KW-0004">4Fe-4S</keyword>
<accession>A0A9D6V347</accession>
<dbReference type="Pfam" id="PF12838">
    <property type="entry name" value="Fer4_7"/>
    <property type="match status" value="1"/>
</dbReference>
<dbReference type="PANTHER" id="PTHR43687">
    <property type="entry name" value="ADENYLYLSULFATE REDUCTASE, BETA SUBUNIT"/>
    <property type="match status" value="1"/>
</dbReference>
<dbReference type="InterPro" id="IPR007160">
    <property type="entry name" value="DUF362"/>
</dbReference>
<organism evidence="9 10">
    <name type="scientific">Desulfomonile tiedjei</name>
    <dbReference type="NCBI Taxonomy" id="2358"/>
    <lineage>
        <taxon>Bacteria</taxon>
        <taxon>Pseudomonadati</taxon>
        <taxon>Thermodesulfobacteriota</taxon>
        <taxon>Desulfomonilia</taxon>
        <taxon>Desulfomonilales</taxon>
        <taxon>Desulfomonilaceae</taxon>
        <taxon>Desulfomonile</taxon>
    </lineage>
</organism>
<keyword evidence="1" id="KW-0813">Transport</keyword>
<evidence type="ECO:0000259" key="8">
    <source>
        <dbReference type="PROSITE" id="PS51379"/>
    </source>
</evidence>
<protein>
    <submittedName>
        <fullName evidence="9">DUF362 domain-containing protein</fullName>
    </submittedName>
</protein>
<evidence type="ECO:0000256" key="1">
    <source>
        <dbReference type="ARBA" id="ARBA00022448"/>
    </source>
</evidence>
<dbReference type="InterPro" id="IPR017900">
    <property type="entry name" value="4Fe4S_Fe_S_CS"/>
</dbReference>
<dbReference type="Proteomes" id="UP000807825">
    <property type="component" value="Unassembled WGS sequence"/>
</dbReference>
<dbReference type="InterPro" id="IPR017896">
    <property type="entry name" value="4Fe4S_Fe-S-bd"/>
</dbReference>
<dbReference type="SUPFAM" id="SSF54862">
    <property type="entry name" value="4Fe-4S ferredoxins"/>
    <property type="match status" value="1"/>
</dbReference>
<evidence type="ECO:0000256" key="7">
    <source>
        <dbReference type="ARBA" id="ARBA00023014"/>
    </source>
</evidence>
<keyword evidence="7" id="KW-0411">Iron-sulfur</keyword>
<dbReference type="Pfam" id="PF04015">
    <property type="entry name" value="DUF362"/>
    <property type="match status" value="1"/>
</dbReference>
<feature type="domain" description="4Fe-4S ferredoxin-type" evidence="8">
    <location>
        <begin position="219"/>
        <end position="248"/>
    </location>
</feature>
<keyword evidence="4" id="KW-0677">Repeat</keyword>
<evidence type="ECO:0000256" key="4">
    <source>
        <dbReference type="ARBA" id="ARBA00022737"/>
    </source>
</evidence>
<evidence type="ECO:0000256" key="5">
    <source>
        <dbReference type="ARBA" id="ARBA00022982"/>
    </source>
</evidence>
<reference evidence="9" key="1">
    <citation type="submission" date="2020-07" db="EMBL/GenBank/DDBJ databases">
        <title>Huge and variable diversity of episymbiotic CPR bacteria and DPANN archaea in groundwater ecosystems.</title>
        <authorList>
            <person name="He C.Y."/>
            <person name="Keren R."/>
            <person name="Whittaker M."/>
            <person name="Farag I.F."/>
            <person name="Doudna J."/>
            <person name="Cate J.H.D."/>
            <person name="Banfield J.F."/>
        </authorList>
    </citation>
    <scope>NUCLEOTIDE SEQUENCE</scope>
    <source>
        <strain evidence="9">NC_groundwater_1664_Pr3_B-0.1um_52_9</strain>
    </source>
</reference>
<evidence type="ECO:0000313" key="10">
    <source>
        <dbReference type="Proteomes" id="UP000807825"/>
    </source>
</evidence>
<evidence type="ECO:0000256" key="2">
    <source>
        <dbReference type="ARBA" id="ARBA00022485"/>
    </source>
</evidence>
<dbReference type="AlphaFoldDB" id="A0A9D6V347"/>
<proteinExistence type="predicted"/>
<sequence length="372" mass="40172">MPSTVYFTDLSAGWKKSVPAKVTDLFDMLKPAEIFHTKDLVAVKLHFGEAGNTAHIRPQYVRRVVDRLKDLGAKPFLTDTNTLYVGSRSQAYSHMVTAFENGFTREVTGAPVIIADGLRGSNQIEVKLDGRHFNAAHIAADVHNADGMAVLTHFKGHELSSFGGTLKNIGMGCASREGKLAQHSNISPKVSTKKCIGCGECVEWCRGGAISFLGEGKQRKAHITPENCVGCAECILTCPQGAIQVQWNESIPVFMEKMVEYASAVLSSKKGKAVFITFVTDVSPLCDCTPFSDRPFVPSLGILASLDPVALDQAAVDLVNGAPGNPLSSLQSAFAPGEDKLKALFPDIDWSHQLTYAEQLGLGTREYDLLTI</sequence>
<dbReference type="Gene3D" id="3.30.70.20">
    <property type="match status" value="1"/>
</dbReference>
<dbReference type="InterPro" id="IPR050572">
    <property type="entry name" value="Fe-S_Ferredoxin"/>
</dbReference>
<dbReference type="PANTHER" id="PTHR43687:SF6">
    <property type="entry name" value="L-ASPARTATE SEMIALDEHYDE SULFURTRANSFERASE IRON-SULFUR SUBUNIT"/>
    <property type="match status" value="1"/>
</dbReference>
<dbReference type="PROSITE" id="PS00198">
    <property type="entry name" value="4FE4S_FER_1"/>
    <property type="match status" value="1"/>
</dbReference>
<evidence type="ECO:0000256" key="3">
    <source>
        <dbReference type="ARBA" id="ARBA00022723"/>
    </source>
</evidence>
<gene>
    <name evidence="9" type="ORF">HY912_10480</name>
</gene>
<feature type="domain" description="4Fe-4S ferredoxin-type" evidence="8">
    <location>
        <begin position="186"/>
        <end position="215"/>
    </location>
</feature>
<dbReference type="GO" id="GO:0051539">
    <property type="term" value="F:4 iron, 4 sulfur cluster binding"/>
    <property type="evidence" value="ECO:0007669"/>
    <property type="project" value="UniProtKB-KW"/>
</dbReference>
<keyword evidence="6" id="KW-0408">Iron</keyword>
<dbReference type="GO" id="GO:0046872">
    <property type="term" value="F:metal ion binding"/>
    <property type="evidence" value="ECO:0007669"/>
    <property type="project" value="UniProtKB-KW"/>
</dbReference>
<evidence type="ECO:0000256" key="6">
    <source>
        <dbReference type="ARBA" id="ARBA00023004"/>
    </source>
</evidence>
<keyword evidence="5" id="KW-0249">Electron transport</keyword>
<keyword evidence="3" id="KW-0479">Metal-binding</keyword>
<evidence type="ECO:0000313" key="9">
    <source>
        <dbReference type="EMBL" id="MBI5249909.1"/>
    </source>
</evidence>
<name>A0A9D6V347_9BACT</name>
<dbReference type="PROSITE" id="PS51379">
    <property type="entry name" value="4FE4S_FER_2"/>
    <property type="match status" value="2"/>
</dbReference>